<sequence>MLHVTTPAREDITSHLAGSGGLEPQVRDDLTEFVGSPAITIQFKKLRPSWETDPDYDGTILTTFTEIGDTRWVVGVRASTRAEAEAQRAQIAATMKNSETIWGYCVARRRIGLVG</sequence>
<dbReference type="RefSeq" id="WP_073826291.1">
    <property type="nucleotide sequence ID" value="NZ_MQVS01000016.1"/>
</dbReference>
<name>A0A1Q5PT68_9ACTO</name>
<evidence type="ECO:0000313" key="1">
    <source>
        <dbReference type="EMBL" id="OKL50763.1"/>
    </source>
</evidence>
<organism evidence="1 2">
    <name type="scientific">Buchananella hordeovulneris</name>
    <dbReference type="NCBI Taxonomy" id="52770"/>
    <lineage>
        <taxon>Bacteria</taxon>
        <taxon>Bacillati</taxon>
        <taxon>Actinomycetota</taxon>
        <taxon>Actinomycetes</taxon>
        <taxon>Actinomycetales</taxon>
        <taxon>Actinomycetaceae</taxon>
        <taxon>Buchananella</taxon>
    </lineage>
</organism>
<evidence type="ECO:0000313" key="2">
    <source>
        <dbReference type="Proteomes" id="UP000185612"/>
    </source>
</evidence>
<keyword evidence="2" id="KW-1185">Reference proteome</keyword>
<dbReference type="Proteomes" id="UP000185612">
    <property type="component" value="Unassembled WGS sequence"/>
</dbReference>
<gene>
    <name evidence="1" type="ORF">BSZ40_10760</name>
</gene>
<reference evidence="2" key="1">
    <citation type="submission" date="2016-12" db="EMBL/GenBank/DDBJ databases">
        <authorList>
            <person name="Meng X."/>
        </authorList>
    </citation>
    <scope>NUCLEOTIDE SEQUENCE [LARGE SCALE GENOMIC DNA]</scope>
    <source>
        <strain evidence="2">DSM 20732</strain>
    </source>
</reference>
<dbReference type="OrthoDB" id="103324at2"/>
<comment type="caution">
    <text evidence="1">The sequence shown here is derived from an EMBL/GenBank/DDBJ whole genome shotgun (WGS) entry which is preliminary data.</text>
</comment>
<accession>A0A1Q5PT68</accession>
<dbReference type="EMBL" id="MQVS01000016">
    <property type="protein sequence ID" value="OKL50763.1"/>
    <property type="molecule type" value="Genomic_DNA"/>
</dbReference>
<dbReference type="AlphaFoldDB" id="A0A1Q5PT68"/>
<proteinExistence type="predicted"/>
<protein>
    <submittedName>
        <fullName evidence="1">Uncharacterized protein</fullName>
    </submittedName>
</protein>
<dbReference type="InParanoid" id="A0A1Q5PT68"/>